<dbReference type="EMBL" id="ML995842">
    <property type="protein sequence ID" value="KAF2768623.1"/>
    <property type="molecule type" value="Genomic_DNA"/>
</dbReference>
<gene>
    <name evidence="2" type="ORF">EJ03DRAFT_328108</name>
</gene>
<feature type="compositionally biased region" description="Polar residues" evidence="1">
    <location>
        <begin position="46"/>
        <end position="61"/>
    </location>
</feature>
<protein>
    <submittedName>
        <fullName evidence="2">Uncharacterized protein</fullName>
    </submittedName>
</protein>
<dbReference type="Proteomes" id="UP000799436">
    <property type="component" value="Unassembled WGS sequence"/>
</dbReference>
<evidence type="ECO:0000313" key="2">
    <source>
        <dbReference type="EMBL" id="KAF2768623.1"/>
    </source>
</evidence>
<dbReference type="AlphaFoldDB" id="A0A6G1L6R0"/>
<feature type="compositionally biased region" description="Low complexity" evidence="1">
    <location>
        <begin position="15"/>
        <end position="34"/>
    </location>
</feature>
<proteinExistence type="predicted"/>
<organism evidence="2 3">
    <name type="scientific">Teratosphaeria nubilosa</name>
    <dbReference type="NCBI Taxonomy" id="161662"/>
    <lineage>
        <taxon>Eukaryota</taxon>
        <taxon>Fungi</taxon>
        <taxon>Dikarya</taxon>
        <taxon>Ascomycota</taxon>
        <taxon>Pezizomycotina</taxon>
        <taxon>Dothideomycetes</taxon>
        <taxon>Dothideomycetidae</taxon>
        <taxon>Mycosphaerellales</taxon>
        <taxon>Teratosphaeriaceae</taxon>
        <taxon>Teratosphaeria</taxon>
    </lineage>
</organism>
<feature type="region of interest" description="Disordered" evidence="1">
    <location>
        <begin position="1"/>
        <end position="61"/>
    </location>
</feature>
<evidence type="ECO:0000256" key="1">
    <source>
        <dbReference type="SAM" id="MobiDB-lite"/>
    </source>
</evidence>
<reference evidence="2" key="1">
    <citation type="journal article" date="2020" name="Stud. Mycol.">
        <title>101 Dothideomycetes genomes: a test case for predicting lifestyles and emergence of pathogens.</title>
        <authorList>
            <person name="Haridas S."/>
            <person name="Albert R."/>
            <person name="Binder M."/>
            <person name="Bloem J."/>
            <person name="Labutti K."/>
            <person name="Salamov A."/>
            <person name="Andreopoulos B."/>
            <person name="Baker S."/>
            <person name="Barry K."/>
            <person name="Bills G."/>
            <person name="Bluhm B."/>
            <person name="Cannon C."/>
            <person name="Castanera R."/>
            <person name="Culley D."/>
            <person name="Daum C."/>
            <person name="Ezra D."/>
            <person name="Gonzalez J."/>
            <person name="Henrissat B."/>
            <person name="Kuo A."/>
            <person name="Liang C."/>
            <person name="Lipzen A."/>
            <person name="Lutzoni F."/>
            <person name="Magnuson J."/>
            <person name="Mondo S."/>
            <person name="Nolan M."/>
            <person name="Ohm R."/>
            <person name="Pangilinan J."/>
            <person name="Park H.-J."/>
            <person name="Ramirez L."/>
            <person name="Alfaro M."/>
            <person name="Sun H."/>
            <person name="Tritt A."/>
            <person name="Yoshinaga Y."/>
            <person name="Zwiers L.-H."/>
            <person name="Turgeon B."/>
            <person name="Goodwin S."/>
            <person name="Spatafora J."/>
            <person name="Crous P."/>
            <person name="Grigoriev I."/>
        </authorList>
    </citation>
    <scope>NUCLEOTIDE SEQUENCE</scope>
    <source>
        <strain evidence="2">CBS 116005</strain>
    </source>
</reference>
<accession>A0A6G1L6R0</accession>
<sequence>MPVSSALVLGPNYCSDSAASPTAPTAPTTPRPSALGVTTRVEPEPTAQSTAMQCSSPHAQR</sequence>
<keyword evidence="3" id="KW-1185">Reference proteome</keyword>
<evidence type="ECO:0000313" key="3">
    <source>
        <dbReference type="Proteomes" id="UP000799436"/>
    </source>
</evidence>
<name>A0A6G1L6R0_9PEZI</name>